<feature type="compositionally biased region" description="Basic and acidic residues" evidence="1">
    <location>
        <begin position="696"/>
        <end position="708"/>
    </location>
</feature>
<feature type="region of interest" description="Disordered" evidence="1">
    <location>
        <begin position="440"/>
        <end position="485"/>
    </location>
</feature>
<reference evidence="2" key="1">
    <citation type="submission" date="2023-03" db="EMBL/GenBank/DDBJ databases">
        <title>Massive genome expansion in bonnet fungi (Mycena s.s.) driven by repeated elements and novel gene families across ecological guilds.</title>
        <authorList>
            <consortium name="Lawrence Berkeley National Laboratory"/>
            <person name="Harder C.B."/>
            <person name="Miyauchi S."/>
            <person name="Viragh M."/>
            <person name="Kuo A."/>
            <person name="Thoen E."/>
            <person name="Andreopoulos B."/>
            <person name="Lu D."/>
            <person name="Skrede I."/>
            <person name="Drula E."/>
            <person name="Henrissat B."/>
            <person name="Morin E."/>
            <person name="Kohler A."/>
            <person name="Barry K."/>
            <person name="LaButti K."/>
            <person name="Morin E."/>
            <person name="Salamov A."/>
            <person name="Lipzen A."/>
            <person name="Mereny Z."/>
            <person name="Hegedus B."/>
            <person name="Baldrian P."/>
            <person name="Stursova M."/>
            <person name="Weitz H."/>
            <person name="Taylor A."/>
            <person name="Grigoriev I.V."/>
            <person name="Nagy L.G."/>
            <person name="Martin F."/>
            <person name="Kauserud H."/>
        </authorList>
    </citation>
    <scope>NUCLEOTIDE SEQUENCE</scope>
    <source>
        <strain evidence="2">CBHHK067</strain>
    </source>
</reference>
<feature type="compositionally biased region" description="Acidic residues" evidence="1">
    <location>
        <begin position="145"/>
        <end position="155"/>
    </location>
</feature>
<feature type="region of interest" description="Disordered" evidence="1">
    <location>
        <begin position="1"/>
        <end position="90"/>
    </location>
</feature>
<accession>A0AAD7DVN7</accession>
<protein>
    <submittedName>
        <fullName evidence="2">Uncharacterized protein</fullName>
    </submittedName>
</protein>
<dbReference type="AlphaFoldDB" id="A0AAD7DVN7"/>
<keyword evidence="3" id="KW-1185">Reference proteome</keyword>
<dbReference type="Proteomes" id="UP001221757">
    <property type="component" value="Unassembled WGS sequence"/>
</dbReference>
<sequence length="717" mass="78605">MDEAPANPDIVPTSWGHTPLGSPPLDASPAPRDTSAHLTLPPPETETPGGNGVTTSDNPTQGRVTIRRPKASGKSHRHKKADSPKDAPGPGSWVWGTKLVFFEKRKDKYLKMAEKKAAGEFYTKISQLYELKYGLELEDNEDIMPDEPDPDDEEANNVVHQKETPEDTCKHSFQFMKIELIDAERIGDWYRRKFSRLLKSDEAAFKDLFTGVLDGAPLKPQRPHADQFYSHNFYQERVKACFEEERAAIKTRTSFTRNQFQLRSRIGEEPERFKQEVLGALEQQYQTVLVGWKASLADSPTKTAEEMAATFENAGYYLQPFVDTAKQRFGMEAWWEYEGETRGLAQLKWPDWDRGRFREVKTRILEWGRECFTEADCRARAVGGAAKATLRTPAVSGESLVLAASGSGSNAEGNGAPDWLMEDGPEGIGGSDATHGAAVMVGGAGGSGGSAGRGRGGGSTDGGRGSAGGTGAQGGGEGDGTQSAPPRIVDAVLQNKIDTGWKQEDHTEWTPELGRAHVAFARGKAWGLEWAQCIAAFFDFEGAHGYDDVGAQMPVKGWPKQVKAWIARARAWEKRMDLGPEECLGGEGELSRPEMADWEAMSKLHGKNGLLQVMLTLLWWGDCAGDKTEDDENVPTLQEVWLEAVGDVEWVLRQLGTGERGSESATGGKRKHQGDNVAGAPTKQCQPQHCRASPAPEERQTRLKEVPTRPKPKMAAA</sequence>
<gene>
    <name evidence="2" type="ORF">B0H17DRAFT_1129465</name>
</gene>
<feature type="compositionally biased region" description="Gly residues" evidence="1">
    <location>
        <begin position="442"/>
        <end position="479"/>
    </location>
</feature>
<comment type="caution">
    <text evidence="2">The sequence shown here is derived from an EMBL/GenBank/DDBJ whole genome shotgun (WGS) entry which is preliminary data.</text>
</comment>
<evidence type="ECO:0000313" key="2">
    <source>
        <dbReference type="EMBL" id="KAJ7698911.1"/>
    </source>
</evidence>
<evidence type="ECO:0000256" key="1">
    <source>
        <dbReference type="SAM" id="MobiDB-lite"/>
    </source>
</evidence>
<feature type="region of interest" description="Disordered" evidence="1">
    <location>
        <begin position="145"/>
        <end position="164"/>
    </location>
</feature>
<name>A0AAD7DVN7_MYCRO</name>
<feature type="compositionally biased region" description="Polar residues" evidence="1">
    <location>
        <begin position="53"/>
        <end position="63"/>
    </location>
</feature>
<organism evidence="2 3">
    <name type="scientific">Mycena rosella</name>
    <name type="common">Pink bonnet</name>
    <name type="synonym">Agaricus rosellus</name>
    <dbReference type="NCBI Taxonomy" id="1033263"/>
    <lineage>
        <taxon>Eukaryota</taxon>
        <taxon>Fungi</taxon>
        <taxon>Dikarya</taxon>
        <taxon>Basidiomycota</taxon>
        <taxon>Agaricomycotina</taxon>
        <taxon>Agaricomycetes</taxon>
        <taxon>Agaricomycetidae</taxon>
        <taxon>Agaricales</taxon>
        <taxon>Marasmiineae</taxon>
        <taxon>Mycenaceae</taxon>
        <taxon>Mycena</taxon>
    </lineage>
</organism>
<feature type="region of interest" description="Disordered" evidence="1">
    <location>
        <begin position="658"/>
        <end position="717"/>
    </location>
</feature>
<evidence type="ECO:0000313" key="3">
    <source>
        <dbReference type="Proteomes" id="UP001221757"/>
    </source>
</evidence>
<proteinExistence type="predicted"/>
<dbReference type="EMBL" id="JARKIE010000024">
    <property type="protein sequence ID" value="KAJ7698911.1"/>
    <property type="molecule type" value="Genomic_DNA"/>
</dbReference>
<feature type="compositionally biased region" description="Basic residues" evidence="1">
    <location>
        <begin position="65"/>
        <end position="80"/>
    </location>
</feature>